<sequence>MDSHHQIALRVYHRTRSIDTILVNESTSGVNERCLNAKERLRGLMDGRETDELSEEPRAYAPIQSVQFKHFYEKRDPWCKSEEVSQEYSLSWISQPLGLRMMTRTTSEKRCTRREERNKWQGKAGIGIGGTSGDNDKKEFGFEAIVAWLGLFRNFAPRKMGDTLPRTRDHLQNVTKLTEWFKTLAKPHRPCTLEKRANNLNELWMKTTIITPPPTVDHRNFKQPSKTEGNRWNQLVEFYVKSRASVKAVDKSMKRQEESFMENFDEEMGGRLTGSQLSQDLDLTLYHHADLVINITASAFLSFSCATSTRFVYGMTAKPILQDQQCSDAQDSSVFRTSTLANQPVTATVELDDVFYFFSLPPNASSRPSCVNVDSGAARAWRGRNGGKQRGSVTDALCFTDAKPFKPTISPVCQNLTSLPQNLPHTFPQRQSRASYKWSEVEALGWKIGMRGGLCASRRIRVMSAHKLSTEDKTRADGSNLPVLTTRRKKRMQCGEGQHYHHRTWRSYSARTGTEGREHYPAHGARGKLSEREMDVDDMPIRHTLSIRLLLVYRLRLAVDDATWFSGVST</sequence>
<name>A0A2H3CWX2_ARMGA</name>
<evidence type="ECO:0000313" key="2">
    <source>
        <dbReference type="Proteomes" id="UP000217790"/>
    </source>
</evidence>
<organism evidence="1 2">
    <name type="scientific">Armillaria gallica</name>
    <name type="common">Bulbous honey fungus</name>
    <name type="synonym">Armillaria bulbosa</name>
    <dbReference type="NCBI Taxonomy" id="47427"/>
    <lineage>
        <taxon>Eukaryota</taxon>
        <taxon>Fungi</taxon>
        <taxon>Dikarya</taxon>
        <taxon>Basidiomycota</taxon>
        <taxon>Agaricomycotina</taxon>
        <taxon>Agaricomycetes</taxon>
        <taxon>Agaricomycetidae</taxon>
        <taxon>Agaricales</taxon>
        <taxon>Marasmiineae</taxon>
        <taxon>Physalacriaceae</taxon>
        <taxon>Armillaria</taxon>
    </lineage>
</organism>
<accession>A0A2H3CWX2</accession>
<dbReference type="OrthoDB" id="10680517at2759"/>
<proteinExistence type="predicted"/>
<dbReference type="EMBL" id="KZ293732">
    <property type="protein sequence ID" value="PBK81277.1"/>
    <property type="molecule type" value="Genomic_DNA"/>
</dbReference>
<evidence type="ECO:0000313" key="1">
    <source>
        <dbReference type="EMBL" id="PBK81277.1"/>
    </source>
</evidence>
<dbReference type="InParanoid" id="A0A2H3CWX2"/>
<protein>
    <submittedName>
        <fullName evidence="1">Uncharacterized protein</fullName>
    </submittedName>
</protein>
<reference evidence="2" key="1">
    <citation type="journal article" date="2017" name="Nat. Ecol. Evol.">
        <title>Genome expansion and lineage-specific genetic innovations in the forest pathogenic fungi Armillaria.</title>
        <authorList>
            <person name="Sipos G."/>
            <person name="Prasanna A.N."/>
            <person name="Walter M.C."/>
            <person name="O'Connor E."/>
            <person name="Balint B."/>
            <person name="Krizsan K."/>
            <person name="Kiss B."/>
            <person name="Hess J."/>
            <person name="Varga T."/>
            <person name="Slot J."/>
            <person name="Riley R."/>
            <person name="Boka B."/>
            <person name="Rigling D."/>
            <person name="Barry K."/>
            <person name="Lee J."/>
            <person name="Mihaltcheva S."/>
            <person name="LaButti K."/>
            <person name="Lipzen A."/>
            <person name="Waldron R."/>
            <person name="Moloney N.M."/>
            <person name="Sperisen C."/>
            <person name="Kredics L."/>
            <person name="Vagvoelgyi C."/>
            <person name="Patrignani A."/>
            <person name="Fitzpatrick D."/>
            <person name="Nagy I."/>
            <person name="Doyle S."/>
            <person name="Anderson J.B."/>
            <person name="Grigoriev I.V."/>
            <person name="Gueldener U."/>
            <person name="Muensterkoetter M."/>
            <person name="Nagy L.G."/>
        </authorList>
    </citation>
    <scope>NUCLEOTIDE SEQUENCE [LARGE SCALE GENOMIC DNA]</scope>
    <source>
        <strain evidence="2">Ar21-2</strain>
    </source>
</reference>
<dbReference type="AlphaFoldDB" id="A0A2H3CWX2"/>
<keyword evidence="2" id="KW-1185">Reference proteome</keyword>
<gene>
    <name evidence="1" type="ORF">ARMGADRAFT_1039434</name>
</gene>
<dbReference type="Proteomes" id="UP000217790">
    <property type="component" value="Unassembled WGS sequence"/>
</dbReference>